<proteinExistence type="inferred from homology"/>
<dbReference type="Proteomes" id="UP000567885">
    <property type="component" value="Unassembled WGS sequence"/>
</dbReference>
<feature type="compositionally biased region" description="Basic and acidic residues" evidence="6">
    <location>
        <begin position="115"/>
        <end position="130"/>
    </location>
</feature>
<evidence type="ECO:0000256" key="1">
    <source>
        <dbReference type="ARBA" id="ARBA00004141"/>
    </source>
</evidence>
<dbReference type="InterPro" id="IPR038213">
    <property type="entry name" value="IFI6/IFI27-like_sf"/>
</dbReference>
<keyword evidence="5 7" id="KW-0472">Membrane</keyword>
<evidence type="ECO:0000313" key="8">
    <source>
        <dbReference type="EMBL" id="KAF5662393.1"/>
    </source>
</evidence>
<evidence type="ECO:0000256" key="4">
    <source>
        <dbReference type="ARBA" id="ARBA00022989"/>
    </source>
</evidence>
<dbReference type="GO" id="GO:0016020">
    <property type="term" value="C:membrane"/>
    <property type="evidence" value="ECO:0007669"/>
    <property type="project" value="UniProtKB-SubCell"/>
</dbReference>
<reference evidence="8 9" key="1">
    <citation type="submission" date="2020-05" db="EMBL/GenBank/DDBJ databases">
        <title>Identification and distribution of gene clusters putatively required for synthesis of sphingolipid metabolism inhibitors in phylogenetically diverse species of the filamentous fungus Fusarium.</title>
        <authorList>
            <person name="Kim H.-S."/>
            <person name="Busman M."/>
            <person name="Brown D.W."/>
            <person name="Divon H."/>
            <person name="Uhlig S."/>
            <person name="Proctor R.H."/>
        </authorList>
    </citation>
    <scope>NUCLEOTIDE SEQUENCE [LARGE SCALE GENOMIC DNA]</scope>
    <source>
        <strain evidence="8 9">NRRL 20693</strain>
    </source>
</reference>
<protein>
    <submittedName>
        <fullName evidence="8">Uncharacterized protein</fullName>
    </submittedName>
</protein>
<evidence type="ECO:0000256" key="3">
    <source>
        <dbReference type="ARBA" id="ARBA00022692"/>
    </source>
</evidence>
<gene>
    <name evidence="8" type="ORF">FHETE_7978</name>
</gene>
<evidence type="ECO:0000256" key="7">
    <source>
        <dbReference type="SAM" id="Phobius"/>
    </source>
</evidence>
<dbReference type="InterPro" id="IPR009311">
    <property type="entry name" value="IFI6/IFI27-like"/>
</dbReference>
<comment type="caution">
    <text evidence="8">The sequence shown here is derived from an EMBL/GenBank/DDBJ whole genome shotgun (WGS) entry which is preliminary data.</text>
</comment>
<evidence type="ECO:0000256" key="6">
    <source>
        <dbReference type="SAM" id="MobiDB-lite"/>
    </source>
</evidence>
<sequence length="130" mass="12391">MSNTQVSGNSAAIVAGAALIAVPALVAGPLLGIVGFGAGGVVAGSAAAGLQSGIGSVVAPSLFATLQSAGAGGYGVAAVHGVIQGVGAIAAAGGIGNWLRGRNGRDEGSDEDNDRDANNEDIHAVEEKED</sequence>
<name>A0A8H5T3P1_FUSHE</name>
<feature type="region of interest" description="Disordered" evidence="6">
    <location>
        <begin position="100"/>
        <end position="130"/>
    </location>
</feature>
<dbReference type="Pfam" id="PF06140">
    <property type="entry name" value="Ifi-6-16"/>
    <property type="match status" value="1"/>
</dbReference>
<organism evidence="8 9">
    <name type="scientific">Fusarium heterosporum</name>
    <dbReference type="NCBI Taxonomy" id="42747"/>
    <lineage>
        <taxon>Eukaryota</taxon>
        <taxon>Fungi</taxon>
        <taxon>Dikarya</taxon>
        <taxon>Ascomycota</taxon>
        <taxon>Pezizomycotina</taxon>
        <taxon>Sordariomycetes</taxon>
        <taxon>Hypocreomycetidae</taxon>
        <taxon>Hypocreales</taxon>
        <taxon>Nectriaceae</taxon>
        <taxon>Fusarium</taxon>
        <taxon>Fusarium heterosporum species complex</taxon>
    </lineage>
</organism>
<dbReference type="PANTHER" id="PTHR16932:SF18">
    <property type="entry name" value="INTERFERON, ALPHA-INDUCIBLE PROTEIN 27-LIKE 2"/>
    <property type="match status" value="1"/>
</dbReference>
<evidence type="ECO:0000256" key="2">
    <source>
        <dbReference type="ARBA" id="ARBA00007262"/>
    </source>
</evidence>
<dbReference type="PANTHER" id="PTHR16932">
    <property type="entry name" value="INTERFERON ALPHA-INDUCIBLE PROTEIN 27"/>
    <property type="match status" value="1"/>
</dbReference>
<feature type="transmembrane region" description="Helical" evidence="7">
    <location>
        <begin position="75"/>
        <end position="99"/>
    </location>
</feature>
<evidence type="ECO:0000256" key="5">
    <source>
        <dbReference type="ARBA" id="ARBA00023136"/>
    </source>
</evidence>
<evidence type="ECO:0000313" key="9">
    <source>
        <dbReference type="Proteomes" id="UP000567885"/>
    </source>
</evidence>
<dbReference type="AlphaFoldDB" id="A0A8H5T3P1"/>
<keyword evidence="9" id="KW-1185">Reference proteome</keyword>
<dbReference type="Gene3D" id="6.10.110.10">
    <property type="match status" value="1"/>
</dbReference>
<dbReference type="EMBL" id="JAAGWQ010000165">
    <property type="protein sequence ID" value="KAF5662393.1"/>
    <property type="molecule type" value="Genomic_DNA"/>
</dbReference>
<comment type="similarity">
    <text evidence="2">Belongs to the IFI6/IFI27 family.</text>
</comment>
<accession>A0A8H5T3P1</accession>
<keyword evidence="4 7" id="KW-1133">Transmembrane helix</keyword>
<feature type="transmembrane region" description="Helical" evidence="7">
    <location>
        <begin position="12"/>
        <end position="34"/>
    </location>
</feature>
<keyword evidence="3 7" id="KW-0812">Transmembrane</keyword>
<comment type="subcellular location">
    <subcellularLocation>
        <location evidence="1">Membrane</location>
        <topology evidence="1">Multi-pass membrane protein</topology>
    </subcellularLocation>
</comment>